<dbReference type="PROSITE" id="PS00379">
    <property type="entry name" value="CDP_ALCOHOL_P_TRANSF"/>
    <property type="match status" value="1"/>
</dbReference>
<dbReference type="OrthoDB" id="8541463at2"/>
<dbReference type="InterPro" id="IPR048254">
    <property type="entry name" value="CDP_ALCOHOL_P_TRANSF_CS"/>
</dbReference>
<name>A0A0G3XEE7_9SPHN</name>
<dbReference type="EMBL" id="CP011770">
    <property type="protein sequence ID" value="AKM09930.1"/>
    <property type="molecule type" value="Genomic_DNA"/>
</dbReference>
<dbReference type="GO" id="GO:0016020">
    <property type="term" value="C:membrane"/>
    <property type="evidence" value="ECO:0007669"/>
    <property type="project" value="InterPro"/>
</dbReference>
<gene>
    <name evidence="2" type="ORF">AB433_07970</name>
</gene>
<evidence type="ECO:0000313" key="3">
    <source>
        <dbReference type="Proteomes" id="UP000035287"/>
    </source>
</evidence>
<dbReference type="STRING" id="1348774.AB433_07970"/>
<dbReference type="Pfam" id="PF01066">
    <property type="entry name" value="CDP-OH_P_transf"/>
    <property type="match status" value="1"/>
</dbReference>
<evidence type="ECO:0000256" key="1">
    <source>
        <dbReference type="RuleBase" id="RU003750"/>
    </source>
</evidence>
<dbReference type="PATRIC" id="fig|1348774.3.peg.1670"/>
<keyword evidence="3" id="KW-1185">Reference proteome</keyword>
<dbReference type="RefSeq" id="WP_047820610.1">
    <property type="nucleotide sequence ID" value="NZ_CP011770.1"/>
</dbReference>
<dbReference type="InterPro" id="IPR043130">
    <property type="entry name" value="CDP-OH_PTrfase_TM_dom"/>
</dbReference>
<accession>A0A0G3XEE7</accession>
<dbReference type="AlphaFoldDB" id="A0A0G3XEE7"/>
<dbReference type="KEGG" id="cna:AB433_07970"/>
<comment type="similarity">
    <text evidence="1">Belongs to the CDP-alcohol phosphatidyltransferase class-I family.</text>
</comment>
<sequence length="381" mass="43231">MIRSDNAPTVVSVGENPTLLWGLSMGERTRRIARSADLPRDNWHARENGPVLLVNAAFAYDPCWLRELGRRPDTMLTLGGVPALAHVSDPVQAEKIRTAMLEGIDCEPLPLTILRYEDGPTVENKQLRKRETPFLIALNPQTVRPIERASYFGAYKGVTDVLTKYLWPEWALVITRIAARLNITPNMVTAVGAAFCLAATALFAFGHYWQGMAFGLVFMVLDTVDGKLARCTITSSWWGNVFDHGIDLIHPPFWWWFWATGLVYWGLALDPTTFWLTQIAIQGGYVVQRMIEGLFMRRHQMMHIHVWRRFDSWFRLITARRNPNMVILFVATLFGRPDIGIVAVAWWTVISLVVHCIQLLQAEIAVRRHGPIKSWLSGDAA</sequence>
<dbReference type="InterPro" id="IPR000462">
    <property type="entry name" value="CDP-OH_P_trans"/>
</dbReference>
<evidence type="ECO:0000313" key="2">
    <source>
        <dbReference type="EMBL" id="AKM09930.1"/>
    </source>
</evidence>
<dbReference type="GO" id="GO:0016780">
    <property type="term" value="F:phosphotransferase activity, for other substituted phosphate groups"/>
    <property type="evidence" value="ECO:0007669"/>
    <property type="project" value="InterPro"/>
</dbReference>
<reference evidence="2 3" key="1">
    <citation type="submission" date="2015-06" db="EMBL/GenBank/DDBJ databases">
        <authorList>
            <person name="Zeng Y."/>
            <person name="Huang Y."/>
        </authorList>
    </citation>
    <scope>NUCLEOTIDE SEQUENCE [LARGE SCALE GENOMIC DNA]</scope>
    <source>
        <strain evidence="2 3">PQ-2</strain>
    </source>
</reference>
<dbReference type="Proteomes" id="UP000035287">
    <property type="component" value="Chromosome"/>
</dbReference>
<keyword evidence="1" id="KW-0808">Transferase</keyword>
<proteinExistence type="inferred from homology"/>
<dbReference type="Gene3D" id="1.20.120.1760">
    <property type="match status" value="1"/>
</dbReference>
<organism evidence="2 3">
    <name type="scientific">Croceicoccus naphthovorans</name>
    <dbReference type="NCBI Taxonomy" id="1348774"/>
    <lineage>
        <taxon>Bacteria</taxon>
        <taxon>Pseudomonadati</taxon>
        <taxon>Pseudomonadota</taxon>
        <taxon>Alphaproteobacteria</taxon>
        <taxon>Sphingomonadales</taxon>
        <taxon>Erythrobacteraceae</taxon>
        <taxon>Croceicoccus</taxon>
    </lineage>
</organism>
<protein>
    <submittedName>
        <fullName evidence="2">Phosphatidylglycerophosphate synthase</fullName>
    </submittedName>
</protein>
<dbReference type="GO" id="GO:0008654">
    <property type="term" value="P:phospholipid biosynthetic process"/>
    <property type="evidence" value="ECO:0007669"/>
    <property type="project" value="InterPro"/>
</dbReference>